<dbReference type="OrthoDB" id="10264220at2759"/>
<comment type="caution">
    <text evidence="9">The sequence shown here is derived from an EMBL/GenBank/DDBJ whole genome shotgun (WGS) entry which is preliminary data.</text>
</comment>
<comment type="subcellular location">
    <subcellularLocation>
        <location evidence="1">Membrane</location>
        <topology evidence="1">Multi-pass membrane protein</topology>
    </subcellularLocation>
</comment>
<evidence type="ECO:0000256" key="7">
    <source>
        <dbReference type="ARBA" id="ARBA00023136"/>
    </source>
</evidence>
<evidence type="ECO:0000256" key="2">
    <source>
        <dbReference type="ARBA" id="ARBA00009904"/>
    </source>
</evidence>
<dbReference type="GO" id="GO:0007035">
    <property type="term" value="P:vacuolar acidification"/>
    <property type="evidence" value="ECO:0007669"/>
    <property type="project" value="TreeGrafter"/>
</dbReference>
<protein>
    <recommendedName>
        <fullName evidence="8">V-type proton ATPase subunit a</fullName>
    </recommendedName>
</protein>
<organism evidence="9 10">
    <name type="scientific">Acaulospora morrowiae</name>
    <dbReference type="NCBI Taxonomy" id="94023"/>
    <lineage>
        <taxon>Eukaryota</taxon>
        <taxon>Fungi</taxon>
        <taxon>Fungi incertae sedis</taxon>
        <taxon>Mucoromycota</taxon>
        <taxon>Glomeromycotina</taxon>
        <taxon>Glomeromycetes</taxon>
        <taxon>Diversisporales</taxon>
        <taxon>Acaulosporaceae</taxon>
        <taxon>Acaulospora</taxon>
    </lineage>
</organism>
<sequence length="168" mass="18904">SLELFPSGFNWNYNNATGLYEAYQVGVYPIGVDPAWHGTDNYLVFTNSYKMKMSVILGVLQTDRGPPGLLNMLIYMFLQPGTVAEKDELYTGQGPVQATLLAIALICVPFMLLAKPLILRHEYKKIRAQGYHNPQTDTTRVSTDENNEYGGAVVAEEMHEEEEFDFSE</sequence>
<evidence type="ECO:0000256" key="8">
    <source>
        <dbReference type="RuleBase" id="RU361189"/>
    </source>
</evidence>
<evidence type="ECO:0000256" key="3">
    <source>
        <dbReference type="ARBA" id="ARBA00022448"/>
    </source>
</evidence>
<name>A0A9N9JBG6_9GLOM</name>
<keyword evidence="3 8" id="KW-0813">Transport</keyword>
<feature type="non-terminal residue" evidence="9">
    <location>
        <position position="168"/>
    </location>
</feature>
<proteinExistence type="inferred from homology"/>
<dbReference type="PANTHER" id="PTHR11629">
    <property type="entry name" value="VACUOLAR PROTON ATPASES"/>
    <property type="match status" value="1"/>
</dbReference>
<accession>A0A9N9JBG6</accession>
<dbReference type="Pfam" id="PF01496">
    <property type="entry name" value="V_ATPase_I"/>
    <property type="match status" value="2"/>
</dbReference>
<keyword evidence="8" id="KW-0375">Hydrogen ion transport</keyword>
<feature type="non-terminal residue" evidence="9">
    <location>
        <position position="1"/>
    </location>
</feature>
<gene>
    <name evidence="9" type="ORF">AMORRO_LOCUS16790</name>
</gene>
<dbReference type="GO" id="GO:0033179">
    <property type="term" value="C:proton-transporting V-type ATPase, V0 domain"/>
    <property type="evidence" value="ECO:0007669"/>
    <property type="project" value="InterPro"/>
</dbReference>
<dbReference type="GO" id="GO:0000329">
    <property type="term" value="C:fungal-type vacuole membrane"/>
    <property type="evidence" value="ECO:0007669"/>
    <property type="project" value="TreeGrafter"/>
</dbReference>
<dbReference type="InterPro" id="IPR002490">
    <property type="entry name" value="V-ATPase_116kDa_su"/>
</dbReference>
<keyword evidence="4 8" id="KW-0812">Transmembrane</keyword>
<evidence type="ECO:0000313" key="9">
    <source>
        <dbReference type="EMBL" id="CAG8774260.1"/>
    </source>
</evidence>
<keyword evidence="5 8" id="KW-1133">Transmembrane helix</keyword>
<evidence type="ECO:0000256" key="6">
    <source>
        <dbReference type="ARBA" id="ARBA00023065"/>
    </source>
</evidence>
<reference evidence="9" key="1">
    <citation type="submission" date="2021-06" db="EMBL/GenBank/DDBJ databases">
        <authorList>
            <person name="Kallberg Y."/>
            <person name="Tangrot J."/>
            <person name="Rosling A."/>
        </authorList>
    </citation>
    <scope>NUCLEOTIDE SEQUENCE</scope>
    <source>
        <strain evidence="9">CL551</strain>
    </source>
</reference>
<keyword evidence="10" id="KW-1185">Reference proteome</keyword>
<evidence type="ECO:0000256" key="1">
    <source>
        <dbReference type="ARBA" id="ARBA00004141"/>
    </source>
</evidence>
<evidence type="ECO:0000256" key="4">
    <source>
        <dbReference type="ARBA" id="ARBA00022692"/>
    </source>
</evidence>
<dbReference type="AlphaFoldDB" id="A0A9N9JBG6"/>
<dbReference type="Proteomes" id="UP000789342">
    <property type="component" value="Unassembled WGS sequence"/>
</dbReference>
<comment type="similarity">
    <text evidence="2 8">Belongs to the V-ATPase 116 kDa subunit family.</text>
</comment>
<evidence type="ECO:0000313" key="10">
    <source>
        <dbReference type="Proteomes" id="UP000789342"/>
    </source>
</evidence>
<dbReference type="GO" id="GO:0051117">
    <property type="term" value="F:ATPase binding"/>
    <property type="evidence" value="ECO:0007669"/>
    <property type="project" value="TreeGrafter"/>
</dbReference>
<dbReference type="GO" id="GO:0016471">
    <property type="term" value="C:vacuolar proton-transporting V-type ATPase complex"/>
    <property type="evidence" value="ECO:0007669"/>
    <property type="project" value="TreeGrafter"/>
</dbReference>
<comment type="function">
    <text evidence="8">Essential component of the vacuolar proton pump (V-ATPase), a multimeric enzyme that catalyzes the translocation of protons across the membranes. Required for assembly and activity of the V-ATPase.</text>
</comment>
<keyword evidence="7 8" id="KW-0472">Membrane</keyword>
<evidence type="ECO:0000256" key="5">
    <source>
        <dbReference type="ARBA" id="ARBA00022989"/>
    </source>
</evidence>
<feature type="transmembrane region" description="Helical" evidence="8">
    <location>
        <begin position="98"/>
        <end position="118"/>
    </location>
</feature>
<comment type="caution">
    <text evidence="8">Lacks conserved residue(s) required for the propagation of feature annotation.</text>
</comment>
<dbReference type="EMBL" id="CAJVPV010048391">
    <property type="protein sequence ID" value="CAG8774260.1"/>
    <property type="molecule type" value="Genomic_DNA"/>
</dbReference>
<dbReference type="GO" id="GO:0046961">
    <property type="term" value="F:proton-transporting ATPase activity, rotational mechanism"/>
    <property type="evidence" value="ECO:0007669"/>
    <property type="project" value="InterPro"/>
</dbReference>
<keyword evidence="6 8" id="KW-0406">Ion transport</keyword>
<dbReference type="PANTHER" id="PTHR11629:SF63">
    <property type="entry name" value="V-TYPE PROTON ATPASE SUBUNIT A"/>
    <property type="match status" value="1"/>
</dbReference>